<evidence type="ECO:0000259" key="2">
    <source>
        <dbReference type="Pfam" id="PF01757"/>
    </source>
</evidence>
<comment type="caution">
    <text evidence="3">The sequence shown here is derived from an EMBL/GenBank/DDBJ whole genome shotgun (WGS) entry which is preliminary data.</text>
</comment>
<feature type="transmembrane region" description="Helical" evidence="1">
    <location>
        <begin position="39"/>
        <end position="58"/>
    </location>
</feature>
<name>A0A9R1C8Y0_9BACT</name>
<feature type="transmembrane region" description="Helical" evidence="1">
    <location>
        <begin position="153"/>
        <end position="172"/>
    </location>
</feature>
<feature type="transmembrane region" description="Helical" evidence="1">
    <location>
        <begin position="65"/>
        <end position="82"/>
    </location>
</feature>
<gene>
    <name evidence="3" type="ORF">PRLR5076_10940</name>
</gene>
<feature type="domain" description="Acyltransferase 3" evidence="2">
    <location>
        <begin position="4"/>
        <end position="226"/>
    </location>
</feature>
<dbReference type="EMBL" id="BPUB01000001">
    <property type="protein sequence ID" value="GJG58243.1"/>
    <property type="molecule type" value="Genomic_DNA"/>
</dbReference>
<keyword evidence="1" id="KW-0812">Transmembrane</keyword>
<keyword evidence="1" id="KW-0472">Membrane</keyword>
<sequence length="240" mass="27420">MAIFVGMGCFINPGQYPGDFWSIIGNVTAVKTTWNYETWFLFPYVLLSMTSMWLFRMMDRLGNKVSFIVAFVLSFGSAFIISRCSTKGIDINPVINVVLVYCDLLLDFILGALLYRYAARKKIQRLRVWQASALLVIIVGLEMLSPTQADDSFYAFFVILLILQFTYQNRLGGAFLANLGRHSMPMWMCHTFLSIYLFPNFIYGFRYPLLIFLVLTALSYAISIVVLKSSAVLENILKLH</sequence>
<keyword evidence="4" id="KW-1185">Reference proteome</keyword>
<proteinExistence type="predicted"/>
<dbReference type="InterPro" id="IPR002656">
    <property type="entry name" value="Acyl_transf_3_dom"/>
</dbReference>
<protein>
    <recommendedName>
        <fullName evidence="2">Acyltransferase 3 domain-containing protein</fullName>
    </recommendedName>
</protein>
<dbReference type="AlphaFoldDB" id="A0A9R1C8Y0"/>
<feature type="transmembrane region" description="Helical" evidence="1">
    <location>
        <begin position="94"/>
        <end position="115"/>
    </location>
</feature>
<dbReference type="GO" id="GO:0016747">
    <property type="term" value="F:acyltransferase activity, transferring groups other than amino-acyl groups"/>
    <property type="evidence" value="ECO:0007669"/>
    <property type="project" value="InterPro"/>
</dbReference>
<dbReference type="Proteomes" id="UP000825483">
    <property type="component" value="Unassembled WGS sequence"/>
</dbReference>
<feature type="transmembrane region" description="Helical" evidence="1">
    <location>
        <begin position="127"/>
        <end position="147"/>
    </location>
</feature>
<keyword evidence="1" id="KW-1133">Transmembrane helix</keyword>
<feature type="transmembrane region" description="Helical" evidence="1">
    <location>
        <begin position="184"/>
        <end position="203"/>
    </location>
</feature>
<feature type="transmembrane region" description="Helical" evidence="1">
    <location>
        <begin position="209"/>
        <end position="227"/>
    </location>
</feature>
<organism evidence="3 4">
    <name type="scientific">Prevotella lacticifex</name>
    <dbReference type="NCBI Taxonomy" id="2854755"/>
    <lineage>
        <taxon>Bacteria</taxon>
        <taxon>Pseudomonadati</taxon>
        <taxon>Bacteroidota</taxon>
        <taxon>Bacteroidia</taxon>
        <taxon>Bacteroidales</taxon>
        <taxon>Prevotellaceae</taxon>
        <taxon>Prevotella</taxon>
    </lineage>
</organism>
<reference evidence="3" key="1">
    <citation type="journal article" date="2022" name="Int. J. Syst. Evol. Microbiol.">
        <title>Prevotella lacticifex sp. nov., isolated from the rumen of cows.</title>
        <authorList>
            <person name="Shinkai T."/>
            <person name="Ikeyama N."/>
            <person name="Kumagai M."/>
            <person name="Ohmori H."/>
            <person name="Sakamoto M."/>
            <person name="Ohkuma M."/>
            <person name="Mitsumori M."/>
        </authorList>
    </citation>
    <scope>NUCLEOTIDE SEQUENCE</scope>
    <source>
        <strain evidence="3">R5076</strain>
    </source>
</reference>
<accession>A0A9R1C8Y0</accession>
<evidence type="ECO:0000313" key="3">
    <source>
        <dbReference type="EMBL" id="GJG58243.1"/>
    </source>
</evidence>
<evidence type="ECO:0000256" key="1">
    <source>
        <dbReference type="SAM" id="Phobius"/>
    </source>
</evidence>
<evidence type="ECO:0000313" key="4">
    <source>
        <dbReference type="Proteomes" id="UP000825483"/>
    </source>
</evidence>
<dbReference type="Pfam" id="PF01757">
    <property type="entry name" value="Acyl_transf_3"/>
    <property type="match status" value="1"/>
</dbReference>